<proteinExistence type="predicted"/>
<dbReference type="EMBL" id="HG996466">
    <property type="protein sequence ID" value="CAG1860442.1"/>
    <property type="molecule type" value="Genomic_DNA"/>
</dbReference>
<dbReference type="Gramene" id="Ma01_t21560.1">
    <property type="protein sequence ID" value="Ma01_p21560.1"/>
    <property type="gene ID" value="Ma01_g21560"/>
</dbReference>
<evidence type="ECO:0000313" key="2">
    <source>
        <dbReference type="EnsemblPlants" id="Ma01_p21560.1"/>
    </source>
</evidence>
<sequence length="35" mass="3977">MILEKINSRRYKGCIGTTGLCRRGMIKGFISNDLM</sequence>
<reference evidence="1" key="1">
    <citation type="submission" date="2021-03" db="EMBL/GenBank/DDBJ databases">
        <authorList>
            <consortium name="Genoscope - CEA"/>
            <person name="William W."/>
        </authorList>
    </citation>
    <scope>NUCLEOTIDE SEQUENCE</scope>
    <source>
        <strain evidence="1">Doubled-haploid Pahang</strain>
    </source>
</reference>
<dbReference type="AlphaFoldDB" id="A0A804HWT7"/>
<keyword evidence="3" id="KW-1185">Reference proteome</keyword>
<gene>
    <name evidence="1" type="ORF">GSMUA_97460.1</name>
</gene>
<reference evidence="2" key="2">
    <citation type="submission" date="2021-05" db="UniProtKB">
        <authorList>
            <consortium name="EnsemblPlants"/>
        </authorList>
    </citation>
    <scope>IDENTIFICATION</scope>
    <source>
        <strain evidence="2">subsp. malaccensis</strain>
    </source>
</reference>
<dbReference type="Proteomes" id="UP000012960">
    <property type="component" value="Unplaced"/>
</dbReference>
<accession>A0A804HWT7</accession>
<protein>
    <submittedName>
        <fullName evidence="1">(wild Malaysian banana) hypothetical protein</fullName>
    </submittedName>
</protein>
<organism evidence="2 3">
    <name type="scientific">Musa acuminata subsp. malaccensis</name>
    <name type="common">Wild banana</name>
    <name type="synonym">Musa malaccensis</name>
    <dbReference type="NCBI Taxonomy" id="214687"/>
    <lineage>
        <taxon>Eukaryota</taxon>
        <taxon>Viridiplantae</taxon>
        <taxon>Streptophyta</taxon>
        <taxon>Embryophyta</taxon>
        <taxon>Tracheophyta</taxon>
        <taxon>Spermatophyta</taxon>
        <taxon>Magnoliopsida</taxon>
        <taxon>Liliopsida</taxon>
        <taxon>Zingiberales</taxon>
        <taxon>Musaceae</taxon>
        <taxon>Musa</taxon>
    </lineage>
</organism>
<evidence type="ECO:0000313" key="1">
    <source>
        <dbReference type="EMBL" id="CAG1860442.1"/>
    </source>
</evidence>
<evidence type="ECO:0000313" key="3">
    <source>
        <dbReference type="Proteomes" id="UP000012960"/>
    </source>
</evidence>
<dbReference type="EnsemblPlants" id="Ma01_t21560.1">
    <property type="protein sequence ID" value="Ma01_p21560.1"/>
    <property type="gene ID" value="Ma01_g21560"/>
</dbReference>
<name>A0A804HWT7_MUSAM</name>
<dbReference type="InParanoid" id="A0A804HWT7"/>